<comment type="caution">
    <text evidence="3">The sequence shown here is derived from an EMBL/GenBank/DDBJ whole genome shotgun (WGS) entry which is preliminary data.</text>
</comment>
<accession>A0A6D2HQL2</accession>
<dbReference type="PANTHER" id="PTHR12854">
    <property type="entry name" value="ATAXIN 2-RELATED"/>
    <property type="match status" value="1"/>
</dbReference>
<dbReference type="InterPro" id="IPR006527">
    <property type="entry name" value="F-box-assoc_dom_typ1"/>
</dbReference>
<dbReference type="Proteomes" id="UP000467841">
    <property type="component" value="Unassembled WGS sequence"/>
</dbReference>
<evidence type="ECO:0000313" key="4">
    <source>
        <dbReference type="Proteomes" id="UP000467841"/>
    </source>
</evidence>
<organism evidence="3 4">
    <name type="scientific">Microthlaspi erraticum</name>
    <dbReference type="NCBI Taxonomy" id="1685480"/>
    <lineage>
        <taxon>Eukaryota</taxon>
        <taxon>Viridiplantae</taxon>
        <taxon>Streptophyta</taxon>
        <taxon>Embryophyta</taxon>
        <taxon>Tracheophyta</taxon>
        <taxon>Spermatophyta</taxon>
        <taxon>Magnoliopsida</taxon>
        <taxon>eudicotyledons</taxon>
        <taxon>Gunneridae</taxon>
        <taxon>Pentapetalae</taxon>
        <taxon>rosids</taxon>
        <taxon>malvids</taxon>
        <taxon>Brassicales</taxon>
        <taxon>Brassicaceae</taxon>
        <taxon>Coluteocarpeae</taxon>
        <taxon>Microthlaspi</taxon>
    </lineage>
</organism>
<dbReference type="EMBL" id="CACVBM020000255">
    <property type="protein sequence ID" value="CAA7016788.1"/>
    <property type="molecule type" value="Genomic_DNA"/>
</dbReference>
<keyword evidence="4" id="KW-1185">Reference proteome</keyword>
<dbReference type="Gene3D" id="2.30.30.100">
    <property type="match status" value="1"/>
</dbReference>
<feature type="domain" description="Ataxin 2 SM" evidence="2">
    <location>
        <begin position="28"/>
        <end position="95"/>
    </location>
</feature>
<dbReference type="GO" id="GO:0010494">
    <property type="term" value="C:cytoplasmic stress granule"/>
    <property type="evidence" value="ECO:0007669"/>
    <property type="project" value="TreeGrafter"/>
</dbReference>
<dbReference type="NCBIfam" id="TIGR01640">
    <property type="entry name" value="F_box_assoc_1"/>
    <property type="match status" value="1"/>
</dbReference>
<dbReference type="GO" id="GO:0003729">
    <property type="term" value="F:mRNA binding"/>
    <property type="evidence" value="ECO:0007669"/>
    <property type="project" value="TreeGrafter"/>
</dbReference>
<proteinExistence type="predicted"/>
<dbReference type="OrthoDB" id="1031700at2759"/>
<sequence length="589" mass="66816">MTIRGAFSGEAASLESPSRDRLVRIERLVEVHLKDGSVYSGIIHAVEEHHGIILKMASLIEDGTLKGHQSRYEAVKKPPPTTFLIPADEVVQVVVAKDLSVSSDGMLNAVQGEKQGELLTYSSISQSCLVDQRRELKPADEDVPENLVNVFDNPGNRGWDQFWVNESLFGVRNHRKREENPILLKEGRMLENCSKRMMKTISDFPGDLVEEGIFSRAPLTCLRSVRSTCKKWNALSKNLVLGKAAARKQFTGFMIMDHRVCWMEFDLGNMVGPCIKQVRMLDQIGISNVIDCEGLLLCVIEDRSRLLVWNPYLGQTRWIKPRTEFKELDVYALGYDKHGNNKILSFSEQRSGKKFVLEMEIYDSSSDSWKVLDVTPDWELGPRQRFVSLKGNVYFPAKKATVSAQEGRKEEFFLLCFDCTTERFSRRLPLPFHWEGEGIFVSLSCVRQEQLALLYQRWDWFTSDSIEFYLTTKVDPNAVSWTKFLITLNAFPVHPYAGSFFIDEEKKLAVVFDLEASGSQLEARYQCAHIIGEDGYLTSVNIGDAPNPRAVGQVSYFIRGYCLPLVCSPCVPSLVQLQINQQSNCKQSS</sequence>
<dbReference type="InterPro" id="IPR017451">
    <property type="entry name" value="F-box-assoc_interact_dom"/>
</dbReference>
<gene>
    <name evidence="3" type="ORF">MERR_LOCUS4023</name>
</gene>
<dbReference type="SUPFAM" id="SSF81383">
    <property type="entry name" value="F-box domain"/>
    <property type="match status" value="1"/>
</dbReference>
<evidence type="ECO:0000259" key="2">
    <source>
        <dbReference type="Pfam" id="PF14438"/>
    </source>
</evidence>
<reference evidence="3" key="1">
    <citation type="submission" date="2020-01" db="EMBL/GenBank/DDBJ databases">
        <authorList>
            <person name="Mishra B."/>
        </authorList>
    </citation>
    <scope>NUCLEOTIDE SEQUENCE [LARGE SCALE GENOMIC DNA]</scope>
</reference>
<dbReference type="InterPro" id="IPR036047">
    <property type="entry name" value="F-box-like_dom_sf"/>
</dbReference>
<dbReference type="GO" id="GO:0034063">
    <property type="term" value="P:stress granule assembly"/>
    <property type="evidence" value="ECO:0007669"/>
    <property type="project" value="TreeGrafter"/>
</dbReference>
<name>A0A6D2HQL2_9BRAS</name>
<dbReference type="AlphaFoldDB" id="A0A6D2HQL2"/>
<dbReference type="InterPro" id="IPR025852">
    <property type="entry name" value="SM_dom_ATX"/>
</dbReference>
<dbReference type="Pfam" id="PF14438">
    <property type="entry name" value="SM-ATX"/>
    <property type="match status" value="1"/>
</dbReference>
<dbReference type="InterPro" id="IPR045117">
    <property type="entry name" value="ATXN2-like"/>
</dbReference>
<evidence type="ECO:0000259" key="1">
    <source>
        <dbReference type="Pfam" id="PF07734"/>
    </source>
</evidence>
<dbReference type="Pfam" id="PF07734">
    <property type="entry name" value="FBA_1"/>
    <property type="match status" value="1"/>
</dbReference>
<dbReference type="PANTHER" id="PTHR12854:SF15">
    <property type="entry name" value="POLYADENYLATE-BINDING PROTEIN-INTERACTING PROTEIN 4"/>
    <property type="match status" value="1"/>
</dbReference>
<evidence type="ECO:0008006" key="5">
    <source>
        <dbReference type="Google" id="ProtNLM"/>
    </source>
</evidence>
<evidence type="ECO:0000313" key="3">
    <source>
        <dbReference type="EMBL" id="CAA7016788.1"/>
    </source>
</evidence>
<protein>
    <recommendedName>
        <fullName evidence="5">F-box associated domain-containing protein</fullName>
    </recommendedName>
</protein>
<feature type="domain" description="F-box associated beta-propeller type 1" evidence="1">
    <location>
        <begin position="253"/>
        <end position="577"/>
    </location>
</feature>